<dbReference type="Proteomes" id="UP001479436">
    <property type="component" value="Unassembled WGS sequence"/>
</dbReference>
<keyword evidence="5 7" id="KW-0418">Kinase</keyword>
<name>A0ABR2WJ46_9FUNG</name>
<evidence type="ECO:0000256" key="4">
    <source>
        <dbReference type="ARBA" id="ARBA00022741"/>
    </source>
</evidence>
<keyword evidence="6" id="KW-0067">ATP-binding</keyword>
<evidence type="ECO:0000256" key="2">
    <source>
        <dbReference type="ARBA" id="ARBA00022527"/>
    </source>
</evidence>
<evidence type="ECO:0000313" key="7">
    <source>
        <dbReference type="EMBL" id="KAK9761535.1"/>
    </source>
</evidence>
<dbReference type="PANTHER" id="PTHR24056">
    <property type="entry name" value="CELL DIVISION PROTEIN KINASE"/>
    <property type="match status" value="1"/>
</dbReference>
<keyword evidence="8" id="KW-1185">Reference proteome</keyword>
<evidence type="ECO:0000313" key="8">
    <source>
        <dbReference type="Proteomes" id="UP001479436"/>
    </source>
</evidence>
<proteinExistence type="predicted"/>
<evidence type="ECO:0000256" key="6">
    <source>
        <dbReference type="ARBA" id="ARBA00022840"/>
    </source>
</evidence>
<sequence>MVNRRPLFPGDSEFDELFKIFRLLGTPTEEEWPGVTNLPDYKPSFPKWKGQSLAKAVPSLDPLGVDLLQKMFTFDPALRISAKKALSHPYFRDMEQ</sequence>
<dbReference type="InterPro" id="IPR050108">
    <property type="entry name" value="CDK"/>
</dbReference>
<evidence type="ECO:0000256" key="3">
    <source>
        <dbReference type="ARBA" id="ARBA00022679"/>
    </source>
</evidence>
<dbReference type="GO" id="GO:0004693">
    <property type="term" value="F:cyclin-dependent protein serine/threonine kinase activity"/>
    <property type="evidence" value="ECO:0007669"/>
    <property type="project" value="UniProtKB-EC"/>
</dbReference>
<dbReference type="EC" id="2.7.11.22" evidence="1"/>
<protein>
    <recommendedName>
        <fullName evidence="1">cyclin-dependent kinase</fullName>
        <ecNumber evidence="1">2.7.11.22</ecNumber>
    </recommendedName>
</protein>
<keyword evidence="2" id="KW-0723">Serine/threonine-protein kinase</keyword>
<organism evidence="7 8">
    <name type="scientific">Basidiobolus ranarum</name>
    <dbReference type="NCBI Taxonomy" id="34480"/>
    <lineage>
        <taxon>Eukaryota</taxon>
        <taxon>Fungi</taxon>
        <taxon>Fungi incertae sedis</taxon>
        <taxon>Zoopagomycota</taxon>
        <taxon>Entomophthoromycotina</taxon>
        <taxon>Basidiobolomycetes</taxon>
        <taxon>Basidiobolales</taxon>
        <taxon>Basidiobolaceae</taxon>
        <taxon>Basidiobolus</taxon>
    </lineage>
</organism>
<keyword evidence="3 7" id="KW-0808">Transferase</keyword>
<dbReference type="PANTHER" id="PTHR24056:SF254">
    <property type="entry name" value="CYCLIN-DEPENDENT KINASE 2"/>
    <property type="match status" value="1"/>
</dbReference>
<reference evidence="7 8" key="1">
    <citation type="submission" date="2023-04" db="EMBL/GenBank/DDBJ databases">
        <title>Genome of Basidiobolus ranarum AG-B5.</title>
        <authorList>
            <person name="Stajich J.E."/>
            <person name="Carter-House D."/>
            <person name="Gryganskyi A."/>
        </authorList>
    </citation>
    <scope>NUCLEOTIDE SEQUENCE [LARGE SCALE GENOMIC DNA]</scope>
    <source>
        <strain evidence="7 8">AG-B5</strain>
    </source>
</reference>
<comment type="caution">
    <text evidence="7">The sequence shown here is derived from an EMBL/GenBank/DDBJ whole genome shotgun (WGS) entry which is preliminary data.</text>
</comment>
<dbReference type="InterPro" id="IPR011009">
    <property type="entry name" value="Kinase-like_dom_sf"/>
</dbReference>
<gene>
    <name evidence="7" type="primary">CDKA1</name>
    <name evidence="7" type="ORF">K7432_013502</name>
</gene>
<dbReference type="SUPFAM" id="SSF56112">
    <property type="entry name" value="Protein kinase-like (PK-like)"/>
    <property type="match status" value="1"/>
</dbReference>
<evidence type="ECO:0000256" key="5">
    <source>
        <dbReference type="ARBA" id="ARBA00022777"/>
    </source>
</evidence>
<evidence type="ECO:0000256" key="1">
    <source>
        <dbReference type="ARBA" id="ARBA00012425"/>
    </source>
</evidence>
<dbReference type="Gene3D" id="1.10.510.10">
    <property type="entry name" value="Transferase(Phosphotransferase) domain 1"/>
    <property type="match status" value="1"/>
</dbReference>
<keyword evidence="4" id="KW-0547">Nucleotide-binding</keyword>
<dbReference type="EMBL" id="JASJQH010001346">
    <property type="protein sequence ID" value="KAK9761535.1"/>
    <property type="molecule type" value="Genomic_DNA"/>
</dbReference>
<accession>A0ABR2WJ46</accession>